<dbReference type="Pfam" id="PF13328">
    <property type="entry name" value="HD_4"/>
    <property type="match status" value="1"/>
</dbReference>
<sequence length="219" mass="23210">MPMLKGQGAIRDPSLRFPKHHVPHRRQSVWRGCAGCSTEVPMMLIQRASAFARARHAGQTRKGAAAEPYDIHLEEVAALVTGWGAPEAWIAAAWLHDTVEDCPPTSLTELEALFGAQVAGLVGELTDDKALPKPARKAAQLAHAPGRSDGAALIKIADKTSNVRALRVSAPVHWDGARKRAYMDWAAAVVAALPAGHTAARADFARELAASRAAVGDAA</sequence>
<dbReference type="Gene3D" id="1.10.3210.10">
    <property type="entry name" value="Hypothetical protein af1432"/>
    <property type="match status" value="1"/>
</dbReference>
<dbReference type="InterPro" id="IPR003607">
    <property type="entry name" value="HD/PDEase_dom"/>
</dbReference>
<dbReference type="PANTHER" id="PTHR46246:SF1">
    <property type="entry name" value="GUANOSINE-3',5'-BIS(DIPHOSPHATE) 3'-PYROPHOSPHOHYDROLASE MESH1"/>
    <property type="match status" value="1"/>
</dbReference>
<keyword evidence="3" id="KW-1185">Reference proteome</keyword>
<evidence type="ECO:0000313" key="3">
    <source>
        <dbReference type="Proteomes" id="UP000306113"/>
    </source>
</evidence>
<feature type="domain" description="HD/PDEase" evidence="1">
    <location>
        <begin position="65"/>
        <end position="172"/>
    </location>
</feature>
<proteinExistence type="predicted"/>
<accession>A0A4S3M9Y0</accession>
<organism evidence="2 3">
    <name type="scientific">Thalassobius vesicularis</name>
    <dbReference type="NCBI Taxonomy" id="1294297"/>
    <lineage>
        <taxon>Bacteria</taxon>
        <taxon>Pseudomonadati</taxon>
        <taxon>Pseudomonadota</taxon>
        <taxon>Alphaproteobacteria</taxon>
        <taxon>Rhodobacterales</taxon>
        <taxon>Roseobacteraceae</taxon>
        <taxon>Thalassovita</taxon>
    </lineage>
</organism>
<evidence type="ECO:0000313" key="2">
    <source>
        <dbReference type="EMBL" id="THD74619.1"/>
    </source>
</evidence>
<dbReference type="SUPFAM" id="SSF109604">
    <property type="entry name" value="HD-domain/PDEase-like"/>
    <property type="match status" value="1"/>
</dbReference>
<dbReference type="CDD" id="cd00077">
    <property type="entry name" value="HDc"/>
    <property type="match status" value="1"/>
</dbReference>
<dbReference type="Proteomes" id="UP000306113">
    <property type="component" value="Unassembled WGS sequence"/>
</dbReference>
<dbReference type="InterPro" id="IPR052194">
    <property type="entry name" value="MESH1"/>
</dbReference>
<comment type="caution">
    <text evidence="2">The sequence shown here is derived from an EMBL/GenBank/DDBJ whole genome shotgun (WGS) entry which is preliminary data.</text>
</comment>
<dbReference type="GO" id="GO:0008893">
    <property type="term" value="F:guanosine-3',5'-bis(diphosphate) 3'-diphosphatase activity"/>
    <property type="evidence" value="ECO:0007669"/>
    <property type="project" value="TreeGrafter"/>
</dbReference>
<dbReference type="PANTHER" id="PTHR46246">
    <property type="entry name" value="GUANOSINE-3',5'-BIS(DIPHOSPHATE) 3'-PYROPHOSPHOHYDROLASE MESH1"/>
    <property type="match status" value="1"/>
</dbReference>
<name>A0A4S3M9Y0_9RHOB</name>
<dbReference type="AlphaFoldDB" id="A0A4S3M9Y0"/>
<keyword evidence="2" id="KW-0378">Hydrolase</keyword>
<reference evidence="2 3" key="1">
    <citation type="submission" date="2019-04" db="EMBL/GenBank/DDBJ databases">
        <title>Draft genome sequence of Youngimonas vesicularis.</title>
        <authorList>
            <person name="Hameed A."/>
        </authorList>
    </citation>
    <scope>NUCLEOTIDE SEQUENCE [LARGE SCALE GENOMIC DNA]</scope>
    <source>
        <strain evidence="2 3">CC-AMW-E</strain>
    </source>
</reference>
<evidence type="ECO:0000259" key="1">
    <source>
        <dbReference type="SMART" id="SM00471"/>
    </source>
</evidence>
<dbReference type="SMART" id="SM00471">
    <property type="entry name" value="HDc"/>
    <property type="match status" value="1"/>
</dbReference>
<dbReference type="EMBL" id="SSMD01000003">
    <property type="protein sequence ID" value="THD74619.1"/>
    <property type="molecule type" value="Genomic_DNA"/>
</dbReference>
<protein>
    <submittedName>
        <fullName evidence="2">Bifunctional (P)ppGpp synthetase/guanosine-3',5'-bis(Diphosphate) 3'-pyrophosphohydrolase</fullName>
    </submittedName>
</protein>
<gene>
    <name evidence="2" type="ORF">E7681_06505</name>
</gene>
<dbReference type="OrthoDB" id="9802385at2"/>